<reference evidence="3" key="1">
    <citation type="submission" date="2015-10" db="EMBL/GenBank/DDBJ databases">
        <title>Analysis of five complete genome sequences for members of the class Peribacteria in the recently recognized Peregrinibacteria bacterial phylum.</title>
        <authorList>
            <person name="Anantharaman K."/>
            <person name="Brown C.T."/>
            <person name="Burstein D."/>
            <person name="Castelle C.J."/>
            <person name="Probst A.J."/>
            <person name="Thomas B.C."/>
            <person name="Williams K.H."/>
            <person name="Banfield J.F."/>
        </authorList>
    </citation>
    <scope>NUCLEOTIDE SEQUENCE [LARGE SCALE GENOMIC DNA]</scope>
</reference>
<organism evidence="2 3">
    <name type="scientific">Candidatus Peribacter riflensis</name>
    <dbReference type="NCBI Taxonomy" id="1735162"/>
    <lineage>
        <taxon>Bacteria</taxon>
        <taxon>Candidatus Peregrinibacteriota</taxon>
        <taxon>Candidatus Peribacteria</taxon>
        <taxon>Candidatus Peribacterales</taxon>
        <taxon>Candidatus Peribacteraceae</taxon>
        <taxon>Candidatus Peribacter</taxon>
    </lineage>
</organism>
<gene>
    <name evidence="2" type="ORF">PeribacterD1_0954</name>
</gene>
<accession>A0A0S1SXQ8</accession>
<protein>
    <recommendedName>
        <fullName evidence="1">Methyltransferase type 11 domain-containing protein</fullName>
    </recommendedName>
</protein>
<evidence type="ECO:0000259" key="1">
    <source>
        <dbReference type="Pfam" id="PF08241"/>
    </source>
</evidence>
<dbReference type="SUPFAM" id="SSF53335">
    <property type="entry name" value="S-adenosyl-L-methionine-dependent methyltransferases"/>
    <property type="match status" value="1"/>
</dbReference>
<dbReference type="KEGG" id="prf:PeribacterA2_0954"/>
<proteinExistence type="predicted"/>
<name>A0A0S1SCP0_9BACT</name>
<dbReference type="Gene3D" id="3.40.50.150">
    <property type="entry name" value="Vaccinia Virus protein VP39"/>
    <property type="match status" value="1"/>
</dbReference>
<sequence length="289" mass="33578">MINLQPFVSREIPLAELPQWSPWPQRLLGLIEWRDQKRDTTKVDREYDKDEYLRCLNFKKENPGATADDVRAYEFRLPRKPLCVSQKNKLYELPSEQIMPVDNAVLLDALKPHMGGIDTVVELGCGYGYNLWELRRHFPEKTFLGGDYSPNAVKLAEMLYKDCPNMSIETFNFYDRSFPMLERCPKGSKVLVFSRHATEQLPTAKNVLATLTQYFDRIKVAIHLEVGFDNYGDSLLDLLRKRYVMINDYNRDLVSLIRSRSDIAFLTNEPDVYGVNSLNPSSELVWKPK</sequence>
<accession>A0A0S1SCP0</accession>
<dbReference type="Proteomes" id="UP000069135">
    <property type="component" value="Chromosome"/>
</dbReference>
<evidence type="ECO:0000313" key="3">
    <source>
        <dbReference type="Proteomes" id="UP000069135"/>
    </source>
</evidence>
<accession>A0A0S1SUL0</accession>
<accession>A0A0S1SQD2</accession>
<evidence type="ECO:0000313" key="2">
    <source>
        <dbReference type="EMBL" id="ALM13620.1"/>
    </source>
</evidence>
<dbReference type="EMBL" id="CP013065">
    <property type="protein sequence ID" value="ALM13620.1"/>
    <property type="molecule type" value="Genomic_DNA"/>
</dbReference>
<dbReference type="Pfam" id="PF08241">
    <property type="entry name" value="Methyltransf_11"/>
    <property type="match status" value="1"/>
</dbReference>
<dbReference type="InterPro" id="IPR029063">
    <property type="entry name" value="SAM-dependent_MTases_sf"/>
</dbReference>
<accession>A0A0S1SL87</accession>
<dbReference type="InterPro" id="IPR013216">
    <property type="entry name" value="Methyltransf_11"/>
</dbReference>
<reference evidence="2 3" key="2">
    <citation type="journal article" date="2016" name="PeerJ">
        <title>Analysis of five complete genome sequences for members of the class Peribacteria in the recently recognized Peregrinibacteria bacterial phylum.</title>
        <authorList>
            <person name="Anantharaman K."/>
            <person name="Brown C.T."/>
            <person name="Burstein D."/>
            <person name="Castelle C.J."/>
            <person name="Probst A.J."/>
            <person name="Thomas B.C."/>
            <person name="Williams K.H."/>
            <person name="Banfield J.F."/>
        </authorList>
    </citation>
    <scope>NUCLEOTIDE SEQUENCE [LARGE SCALE GENOMIC DNA]</scope>
    <source>
        <strain evidence="2">RIFOXYD1_FULL_PER-ii_59_16</strain>
    </source>
</reference>
<feature type="domain" description="Methyltransferase type 11" evidence="1">
    <location>
        <begin position="122"/>
        <end position="210"/>
    </location>
</feature>
<dbReference type="GO" id="GO:0008757">
    <property type="term" value="F:S-adenosylmethionine-dependent methyltransferase activity"/>
    <property type="evidence" value="ECO:0007669"/>
    <property type="project" value="InterPro"/>
</dbReference>
<dbReference type="STRING" id="1735162.PeribacterB2_0956"/>
<dbReference type="AlphaFoldDB" id="A0A0S1SCP0"/>